<feature type="transmembrane region" description="Helical" evidence="2">
    <location>
        <begin position="465"/>
        <end position="485"/>
    </location>
</feature>
<dbReference type="Proteomes" id="UP000011546">
    <property type="component" value="Unassembled WGS sequence"/>
</dbReference>
<keyword evidence="4" id="KW-1185">Reference proteome</keyword>
<evidence type="ECO:0000313" key="4">
    <source>
        <dbReference type="Proteomes" id="UP000011546"/>
    </source>
</evidence>
<feature type="transmembrane region" description="Helical" evidence="2">
    <location>
        <begin position="317"/>
        <end position="337"/>
    </location>
</feature>
<dbReference type="Pfam" id="PF24363">
    <property type="entry name" value="DUF7519"/>
    <property type="match status" value="1"/>
</dbReference>
<sequence length="520" mass="52011">MTALGVGVGLLAVLLPLTLINPVVAGAATFAATVGVGLLAAGTASARLTPFTYLATTPFVGVGIALATVGHVDVAAAAADPAAVRRTPLAAGALAGLTGTVALSLLFGSATRTATTPNVRAALVASLRVAALFATASGTLFAVSQAVGETDLGAAFDRIVVGAAAADQGLTSFVVLLAWALVAALAVTLLRSVGRLTTTPLESVDARDPAELAADAESDTETESTGDSDRLSTAVSASLIGLIALSFLQLIGGKLVPTEQDSGLADLLAASDAFGEAVTTETALIALIAAMAALVAIRLVVALAEWARRRHDRSERVLGPTLSSAGVVAAVALGVQAGSPLYRPAVEAELLAAAVPPSLVRELVGVLPALVLGGVAALAAVTAASLVLVRVYAETIAQGPGDWLVYRNLVFLSSAISIVAATVYGVMPLAAFAAMVAALLAWDFLEYGYTLAVELRTGAVQPPEIAHVAASAGVGVVLVGLTLGVHQVGRSFSPPTATSFLAVPLLVLAAALLLLYFNSE</sequence>
<name>M0NUG4_9EURY</name>
<evidence type="ECO:0000256" key="2">
    <source>
        <dbReference type="SAM" id="Phobius"/>
    </source>
</evidence>
<keyword evidence="2" id="KW-1133">Transmembrane helix</keyword>
<accession>M0NUG4</accession>
<feature type="transmembrane region" description="Helical" evidence="2">
    <location>
        <begin position="6"/>
        <end position="39"/>
    </location>
</feature>
<feature type="transmembrane region" description="Helical" evidence="2">
    <location>
        <begin position="170"/>
        <end position="190"/>
    </location>
</feature>
<dbReference type="STRING" id="1230456.C468_12497"/>
<dbReference type="OrthoDB" id="385384at2157"/>
<dbReference type="InterPro" id="IPR055941">
    <property type="entry name" value="DUF7519"/>
</dbReference>
<dbReference type="PATRIC" id="fig|1230456.3.peg.2483"/>
<feature type="transmembrane region" description="Helical" evidence="2">
    <location>
        <begin position="51"/>
        <end position="69"/>
    </location>
</feature>
<dbReference type="RefSeq" id="WP_008849180.1">
    <property type="nucleotide sequence ID" value="NZ_AOJH01000076.1"/>
</dbReference>
<gene>
    <name evidence="3" type="ORF">C468_12497</name>
</gene>
<feature type="transmembrane region" description="Helical" evidence="2">
    <location>
        <begin position="89"/>
        <end position="109"/>
    </location>
</feature>
<feature type="transmembrane region" description="Helical" evidence="2">
    <location>
        <begin position="283"/>
        <end position="305"/>
    </location>
</feature>
<comment type="caution">
    <text evidence="3">The sequence shown here is derived from an EMBL/GenBank/DDBJ whole genome shotgun (WGS) entry which is preliminary data.</text>
</comment>
<feature type="transmembrane region" description="Helical" evidence="2">
    <location>
        <begin position="121"/>
        <end position="143"/>
    </location>
</feature>
<protein>
    <submittedName>
        <fullName evidence="3">Uncharacterized protein</fullName>
    </submittedName>
</protein>
<keyword evidence="2" id="KW-0812">Transmembrane</keyword>
<feature type="transmembrane region" description="Helical" evidence="2">
    <location>
        <begin position="409"/>
        <end position="442"/>
    </location>
</feature>
<feature type="transmembrane region" description="Helical" evidence="2">
    <location>
        <begin position="497"/>
        <end position="517"/>
    </location>
</feature>
<reference evidence="3 4" key="1">
    <citation type="journal article" date="2014" name="PLoS Genet.">
        <title>Phylogenetically driven sequencing of extremely halophilic archaea reveals strategies for static and dynamic osmo-response.</title>
        <authorList>
            <person name="Becker E.A."/>
            <person name="Seitzer P.M."/>
            <person name="Tritt A."/>
            <person name="Larsen D."/>
            <person name="Krusor M."/>
            <person name="Yao A.I."/>
            <person name="Wu D."/>
            <person name="Madern D."/>
            <person name="Eisen J.A."/>
            <person name="Darling A.E."/>
            <person name="Facciotti M.T."/>
        </authorList>
    </citation>
    <scope>NUCLEOTIDE SEQUENCE [LARGE SCALE GENOMIC DNA]</scope>
    <source>
        <strain evidence="3 4">JCM 14978</strain>
    </source>
</reference>
<proteinExistence type="predicted"/>
<feature type="compositionally biased region" description="Acidic residues" evidence="1">
    <location>
        <begin position="214"/>
        <end position="226"/>
    </location>
</feature>
<feature type="transmembrane region" description="Helical" evidence="2">
    <location>
        <begin position="366"/>
        <end position="389"/>
    </location>
</feature>
<organism evidence="3 4">
    <name type="scientific">Halorubrum kocurii JCM 14978</name>
    <dbReference type="NCBI Taxonomy" id="1230456"/>
    <lineage>
        <taxon>Archaea</taxon>
        <taxon>Methanobacteriati</taxon>
        <taxon>Methanobacteriota</taxon>
        <taxon>Stenosarchaea group</taxon>
        <taxon>Halobacteria</taxon>
        <taxon>Halobacteriales</taxon>
        <taxon>Haloferacaceae</taxon>
        <taxon>Halorubrum</taxon>
    </lineage>
</organism>
<feature type="region of interest" description="Disordered" evidence="1">
    <location>
        <begin position="207"/>
        <end position="229"/>
    </location>
</feature>
<evidence type="ECO:0000313" key="3">
    <source>
        <dbReference type="EMBL" id="EMA60889.1"/>
    </source>
</evidence>
<keyword evidence="2" id="KW-0472">Membrane</keyword>
<evidence type="ECO:0000256" key="1">
    <source>
        <dbReference type="SAM" id="MobiDB-lite"/>
    </source>
</evidence>
<feature type="transmembrane region" description="Helical" evidence="2">
    <location>
        <begin position="231"/>
        <end position="251"/>
    </location>
</feature>
<dbReference type="EMBL" id="AOJH01000076">
    <property type="protein sequence ID" value="EMA60889.1"/>
    <property type="molecule type" value="Genomic_DNA"/>
</dbReference>
<dbReference type="AlphaFoldDB" id="M0NUG4"/>